<dbReference type="SUPFAM" id="SSF55166">
    <property type="entry name" value="Hedgehog/DD-peptidase"/>
    <property type="match status" value="1"/>
</dbReference>
<organism evidence="2">
    <name type="scientific">marine sediment metagenome</name>
    <dbReference type="NCBI Taxonomy" id="412755"/>
    <lineage>
        <taxon>unclassified sequences</taxon>
        <taxon>metagenomes</taxon>
        <taxon>ecological metagenomes</taxon>
    </lineage>
</organism>
<reference evidence="2" key="1">
    <citation type="journal article" date="2014" name="Front. Microbiol.">
        <title>High frequency of phylogenetically diverse reductive dehalogenase-homologous genes in deep subseafloor sedimentary metagenomes.</title>
        <authorList>
            <person name="Kawai M."/>
            <person name="Futagami T."/>
            <person name="Toyoda A."/>
            <person name="Takaki Y."/>
            <person name="Nishi S."/>
            <person name="Hori S."/>
            <person name="Arai W."/>
            <person name="Tsubouchi T."/>
            <person name="Morono Y."/>
            <person name="Uchiyama I."/>
            <person name="Ito T."/>
            <person name="Fujiyama A."/>
            <person name="Inagaki F."/>
            <person name="Takami H."/>
        </authorList>
    </citation>
    <scope>NUCLEOTIDE SEQUENCE</scope>
    <source>
        <strain evidence="2">Expedition CK06-06</strain>
    </source>
</reference>
<sequence>MGDLSANFDRDEFSCGCGCGKVAVRLPLIAALQELRDLVKVPIVITSGYRCTAFNRSVGGVSNSYHIAGMAADIHIKYMLVKNMYEAALKVDILRNGGLGLYVDRKFLHVDCRNGKARWAEMNGKRVKYFDFSKENDSGKISEP</sequence>
<gene>
    <name evidence="2" type="ORF">S03H2_14113</name>
</gene>
<evidence type="ECO:0000259" key="1">
    <source>
        <dbReference type="Pfam" id="PF08291"/>
    </source>
</evidence>
<feature type="domain" description="Peptidase M15A C-terminal" evidence="1">
    <location>
        <begin position="7"/>
        <end position="111"/>
    </location>
</feature>
<dbReference type="AlphaFoldDB" id="X1GB93"/>
<dbReference type="InterPro" id="IPR013230">
    <property type="entry name" value="Peptidase_M15A_C"/>
</dbReference>
<dbReference type="InterPro" id="IPR009045">
    <property type="entry name" value="Zn_M74/Hedgehog-like"/>
</dbReference>
<comment type="caution">
    <text evidence="2">The sequence shown here is derived from an EMBL/GenBank/DDBJ whole genome shotgun (WGS) entry which is preliminary data.</text>
</comment>
<dbReference type="EMBL" id="BARU01007158">
    <property type="protein sequence ID" value="GAH42080.1"/>
    <property type="molecule type" value="Genomic_DNA"/>
</dbReference>
<name>X1GB93_9ZZZZ</name>
<dbReference type="Pfam" id="PF08291">
    <property type="entry name" value="Peptidase_M15_3"/>
    <property type="match status" value="1"/>
</dbReference>
<evidence type="ECO:0000313" key="2">
    <source>
        <dbReference type="EMBL" id="GAH42080.1"/>
    </source>
</evidence>
<protein>
    <recommendedName>
        <fullName evidence="1">Peptidase M15A C-terminal domain-containing protein</fullName>
    </recommendedName>
</protein>
<dbReference type="Gene3D" id="3.30.1380.10">
    <property type="match status" value="1"/>
</dbReference>
<accession>X1GB93</accession>
<proteinExistence type="predicted"/>